<dbReference type="Pfam" id="PF03992">
    <property type="entry name" value="ABM"/>
    <property type="match status" value="1"/>
</dbReference>
<dbReference type="AlphaFoldDB" id="A0A8J3C7Y7"/>
<keyword evidence="4" id="KW-1185">Reference proteome</keyword>
<comment type="caution">
    <text evidence="3">The sequence shown here is derived from an EMBL/GenBank/DDBJ whole genome shotgun (WGS) entry which is preliminary data.</text>
</comment>
<feature type="domain" description="ABM" evidence="2">
    <location>
        <begin position="18"/>
        <end position="108"/>
    </location>
</feature>
<reference evidence="3" key="2">
    <citation type="submission" date="2020-09" db="EMBL/GenBank/DDBJ databases">
        <authorList>
            <person name="Sun Q."/>
            <person name="Zhou Y."/>
        </authorList>
    </citation>
    <scope>NUCLEOTIDE SEQUENCE</scope>
    <source>
        <strain evidence="3">CGMCC 4.7299</strain>
    </source>
</reference>
<evidence type="ECO:0000259" key="2">
    <source>
        <dbReference type="PROSITE" id="PS51725"/>
    </source>
</evidence>
<name>A0A8J3C7Y7_9ACTN</name>
<evidence type="ECO:0000256" key="1">
    <source>
        <dbReference type="SAM" id="MobiDB-lite"/>
    </source>
</evidence>
<dbReference type="InterPro" id="IPR007138">
    <property type="entry name" value="ABM_dom"/>
</dbReference>
<dbReference type="Gene3D" id="3.30.70.100">
    <property type="match status" value="1"/>
</dbReference>
<dbReference type="InterPro" id="IPR011008">
    <property type="entry name" value="Dimeric_a/b-barrel"/>
</dbReference>
<dbReference type="PROSITE" id="PS51725">
    <property type="entry name" value="ABM"/>
    <property type="match status" value="1"/>
</dbReference>
<reference evidence="3" key="1">
    <citation type="journal article" date="2014" name="Int. J. Syst. Evol. Microbiol.">
        <title>Complete genome sequence of Corynebacterium casei LMG S-19264T (=DSM 44701T), isolated from a smear-ripened cheese.</title>
        <authorList>
            <consortium name="US DOE Joint Genome Institute (JGI-PGF)"/>
            <person name="Walter F."/>
            <person name="Albersmeier A."/>
            <person name="Kalinowski J."/>
            <person name="Ruckert C."/>
        </authorList>
    </citation>
    <scope>NUCLEOTIDE SEQUENCE</scope>
    <source>
        <strain evidence="3">CGMCC 4.7299</strain>
    </source>
</reference>
<evidence type="ECO:0000313" key="4">
    <source>
        <dbReference type="Proteomes" id="UP000656042"/>
    </source>
</evidence>
<accession>A0A8J3C7Y7</accession>
<evidence type="ECO:0000313" key="3">
    <source>
        <dbReference type="EMBL" id="GGL17557.1"/>
    </source>
</evidence>
<protein>
    <recommendedName>
        <fullName evidence="2">ABM domain-containing protein</fullName>
    </recommendedName>
</protein>
<dbReference type="Proteomes" id="UP000656042">
    <property type="component" value="Unassembled WGS sequence"/>
</dbReference>
<dbReference type="SUPFAM" id="SSF54909">
    <property type="entry name" value="Dimeric alpha+beta barrel"/>
    <property type="match status" value="1"/>
</dbReference>
<gene>
    <name evidence="3" type="ORF">GCM10012284_60150</name>
</gene>
<dbReference type="EMBL" id="BMMX01000057">
    <property type="protein sequence ID" value="GGL17557.1"/>
    <property type="molecule type" value="Genomic_DNA"/>
</dbReference>
<sequence>MSDGVTVILSGVRRLIAMLVLNRFVVSPDGQDEFVDQAHAALAVLAQRPGYHSGRLVRALEDTASWTLVTEWESVGAYRRALGAFDVKLHATALLARSVDEPSAFETLASAAPGGPVTTAVSDRAAEPGR</sequence>
<feature type="region of interest" description="Disordered" evidence="1">
    <location>
        <begin position="110"/>
        <end position="130"/>
    </location>
</feature>
<proteinExistence type="predicted"/>
<organism evidence="3 4">
    <name type="scientific">Mangrovihabitans endophyticus</name>
    <dbReference type="NCBI Taxonomy" id="1751298"/>
    <lineage>
        <taxon>Bacteria</taxon>
        <taxon>Bacillati</taxon>
        <taxon>Actinomycetota</taxon>
        <taxon>Actinomycetes</taxon>
        <taxon>Micromonosporales</taxon>
        <taxon>Micromonosporaceae</taxon>
        <taxon>Mangrovihabitans</taxon>
    </lineage>
</organism>